<evidence type="ECO:0000313" key="2">
    <source>
        <dbReference type="EMBL" id="EJK77948.1"/>
    </source>
</evidence>
<protein>
    <submittedName>
        <fullName evidence="2">Uncharacterized protein</fullName>
    </submittedName>
</protein>
<comment type="caution">
    <text evidence="2">The sequence shown here is derived from an EMBL/GenBank/DDBJ whole genome shotgun (WGS) entry which is preliminary data.</text>
</comment>
<organism evidence="2 3">
    <name type="scientific">Thalassiosira oceanica</name>
    <name type="common">Marine diatom</name>
    <dbReference type="NCBI Taxonomy" id="159749"/>
    <lineage>
        <taxon>Eukaryota</taxon>
        <taxon>Sar</taxon>
        <taxon>Stramenopiles</taxon>
        <taxon>Ochrophyta</taxon>
        <taxon>Bacillariophyta</taxon>
        <taxon>Coscinodiscophyceae</taxon>
        <taxon>Thalassiosirophycidae</taxon>
        <taxon>Thalassiosirales</taxon>
        <taxon>Thalassiosiraceae</taxon>
        <taxon>Thalassiosira</taxon>
    </lineage>
</organism>
<proteinExistence type="predicted"/>
<sequence>MEDIDRDGPIPCRTFDLDSKLHGESDKPFDVSFQPAPMLSATAPACPFGTVGIDVVIPSTPQLSTPHNSIDVIEKTSANAEVHHQSYERQKSMGTDRRATQSSENYYQRATYSSRLQSMATVVSGPWLDDSCLATDPVGH</sequence>
<reference evidence="2 3" key="1">
    <citation type="journal article" date="2012" name="Genome Biol.">
        <title>Genome and low-iron response of an oceanic diatom adapted to chronic iron limitation.</title>
        <authorList>
            <person name="Lommer M."/>
            <person name="Specht M."/>
            <person name="Roy A.S."/>
            <person name="Kraemer L."/>
            <person name="Andreson R."/>
            <person name="Gutowska M.A."/>
            <person name="Wolf J."/>
            <person name="Bergner S.V."/>
            <person name="Schilhabel M.B."/>
            <person name="Klostermeier U.C."/>
            <person name="Beiko R.G."/>
            <person name="Rosenstiel P."/>
            <person name="Hippler M."/>
            <person name="Laroche J."/>
        </authorList>
    </citation>
    <scope>NUCLEOTIDE SEQUENCE [LARGE SCALE GENOMIC DNA]</scope>
    <source>
        <strain evidence="2 3">CCMP1005</strain>
    </source>
</reference>
<feature type="region of interest" description="Disordered" evidence="1">
    <location>
        <begin position="83"/>
        <end position="103"/>
    </location>
</feature>
<dbReference type="EMBL" id="AGNL01000192">
    <property type="protein sequence ID" value="EJK77948.1"/>
    <property type="molecule type" value="Genomic_DNA"/>
</dbReference>
<dbReference type="AlphaFoldDB" id="K0TGR4"/>
<name>K0TGR4_THAOC</name>
<accession>K0TGR4</accession>
<feature type="compositionally biased region" description="Basic and acidic residues" evidence="1">
    <location>
        <begin position="83"/>
        <end position="99"/>
    </location>
</feature>
<evidence type="ECO:0000256" key="1">
    <source>
        <dbReference type="SAM" id="MobiDB-lite"/>
    </source>
</evidence>
<evidence type="ECO:0000313" key="3">
    <source>
        <dbReference type="Proteomes" id="UP000266841"/>
    </source>
</evidence>
<gene>
    <name evidence="2" type="ORF">THAOC_00184</name>
</gene>
<keyword evidence="3" id="KW-1185">Reference proteome</keyword>
<dbReference type="Proteomes" id="UP000266841">
    <property type="component" value="Unassembled WGS sequence"/>
</dbReference>